<dbReference type="CDD" id="cd04301">
    <property type="entry name" value="NAT_SF"/>
    <property type="match status" value="1"/>
</dbReference>
<dbReference type="Gene3D" id="3.40.50.12710">
    <property type="match status" value="1"/>
</dbReference>
<sequence length="654" mass="75690">MTITKSQLDSILSKFTFSKSKKSPETIERIKSFSTLTWFSKPLNGVELAKRGWINTNVDEITCVNCHTTIVIESRNPFENIPFPNHNPDCIWNNIVVENEIYTFSKKEYTDNFVSFGLKIKENDLNLDDDECMNLMNWKKDGNKVYCDYCFVYLDPKDGFDCFSHKHWCAVLKEYKNNLKLLNYQQATGWNEQEKRSEMAEPETKYIISEFGFLSFQLTVDHEYVQDFVEIPVLYVYELQIKKGHQGKGYGKLLMEIAEDIARESSMKQVKLTVFKCNKEAIGFYQKMGYTVDSTCLSKHMDEQEFKSVGLNSTLIQKEPLTKLGKELSQTIKIAGPISVSQFMRNCLVHPVHGYYMNQDVFGHKGDFITSPEISQMFGELMAIWMIQYWQSCNSPPEIDIVELGPGRGTLMSDILMTLQQFPFIFNNIKNVHLIDASPYLRELQQKALGKYNLKIDWYDHFSLFKPNKFTIYVAHEFFDALPIYQFKKTEHGMRELLVDNETEGEYHFRYVLAKGETKNLMLLEKLKPELQEGEICQISPDTWDISIKLCEYIKEFGGCSIIADYGTEKVTTDRLRGIKDHKWAFALSSPGKLDLSSDVEFGMFKKAADLTGNERKDIIGAYERLTKPEQMGSAYMFSVLTSKTETPPYAFEQ</sequence>
<evidence type="ECO:0000259" key="10">
    <source>
        <dbReference type="PROSITE" id="PS51186"/>
    </source>
</evidence>
<proteinExistence type="inferred from homology"/>
<evidence type="ECO:0000313" key="11">
    <source>
        <dbReference type="EMBL" id="KAJ3261592.1"/>
    </source>
</evidence>
<keyword evidence="6" id="KW-0808">Transferase</keyword>
<evidence type="ECO:0000256" key="9">
    <source>
        <dbReference type="ARBA" id="ARBA00048612"/>
    </source>
</evidence>
<dbReference type="GO" id="GO:0005634">
    <property type="term" value="C:nucleus"/>
    <property type="evidence" value="ECO:0007669"/>
    <property type="project" value="UniProtKB-SubCell"/>
</dbReference>
<dbReference type="EC" id="2.1.1.320" evidence="4"/>
<evidence type="ECO:0000256" key="2">
    <source>
        <dbReference type="ARBA" id="ARBA00004173"/>
    </source>
</evidence>
<dbReference type="Pfam" id="PF02636">
    <property type="entry name" value="Methyltransf_28"/>
    <property type="match status" value="1"/>
</dbReference>
<dbReference type="GO" id="GO:0035243">
    <property type="term" value="F:protein-arginine omega-N symmetric methyltransferase activity"/>
    <property type="evidence" value="ECO:0007669"/>
    <property type="project" value="UniProtKB-EC"/>
</dbReference>
<dbReference type="Pfam" id="PF07967">
    <property type="entry name" value="zf-C3HC"/>
    <property type="match status" value="1"/>
</dbReference>
<name>A0AAD5Y636_9FUNG</name>
<dbReference type="SUPFAM" id="SSF53335">
    <property type="entry name" value="S-adenosyl-L-methionine-dependent methyltransferases"/>
    <property type="match status" value="1"/>
</dbReference>
<dbReference type="InterPro" id="IPR016181">
    <property type="entry name" value="Acyl_CoA_acyltransferase"/>
</dbReference>
<comment type="caution">
    <text evidence="11">The sequence shown here is derived from an EMBL/GenBank/DDBJ whole genome shotgun (WGS) entry which is preliminary data.</text>
</comment>
<keyword evidence="12" id="KW-1185">Reference proteome</keyword>
<dbReference type="SUPFAM" id="SSF55729">
    <property type="entry name" value="Acyl-CoA N-acyltransferases (Nat)"/>
    <property type="match status" value="1"/>
</dbReference>
<gene>
    <name evidence="11" type="primary">NDUFAF7</name>
    <name evidence="11" type="ORF">HK103_005430</name>
</gene>
<evidence type="ECO:0000256" key="7">
    <source>
        <dbReference type="ARBA" id="ARBA00023128"/>
    </source>
</evidence>
<dbReference type="Gene3D" id="3.40.630.30">
    <property type="match status" value="1"/>
</dbReference>
<dbReference type="PANTHER" id="PTHR12049:SF7">
    <property type="entry name" value="PROTEIN ARGININE METHYLTRANSFERASE NDUFAF7, MITOCHONDRIAL"/>
    <property type="match status" value="1"/>
</dbReference>
<dbReference type="GO" id="GO:0032259">
    <property type="term" value="P:methylation"/>
    <property type="evidence" value="ECO:0007669"/>
    <property type="project" value="UniProtKB-KW"/>
</dbReference>
<keyword evidence="5" id="KW-0489">Methyltransferase</keyword>
<comment type="catalytic activity">
    <reaction evidence="9">
        <text>L-arginyl-[protein] + 2 S-adenosyl-L-methionine = N(omega),N(omega)'-dimethyl-L-arginyl-[protein] + 2 S-adenosyl-L-homocysteine + 2 H(+)</text>
        <dbReference type="Rhea" id="RHEA:48108"/>
        <dbReference type="Rhea" id="RHEA-COMP:10532"/>
        <dbReference type="Rhea" id="RHEA-COMP:11992"/>
        <dbReference type="ChEBI" id="CHEBI:15378"/>
        <dbReference type="ChEBI" id="CHEBI:29965"/>
        <dbReference type="ChEBI" id="CHEBI:57856"/>
        <dbReference type="ChEBI" id="CHEBI:59789"/>
        <dbReference type="ChEBI" id="CHEBI:88221"/>
        <dbReference type="EC" id="2.1.1.320"/>
    </reaction>
</comment>
<dbReference type="Pfam" id="PF00583">
    <property type="entry name" value="Acetyltransf_1"/>
    <property type="match status" value="1"/>
</dbReference>
<dbReference type="InterPro" id="IPR012935">
    <property type="entry name" value="NuBaID_N"/>
</dbReference>
<dbReference type="InterPro" id="IPR003788">
    <property type="entry name" value="NDUFAF7"/>
</dbReference>
<reference evidence="11" key="1">
    <citation type="submission" date="2020-05" db="EMBL/GenBank/DDBJ databases">
        <title>Phylogenomic resolution of chytrid fungi.</title>
        <authorList>
            <person name="Stajich J.E."/>
            <person name="Amses K."/>
            <person name="Simmons R."/>
            <person name="Seto K."/>
            <person name="Myers J."/>
            <person name="Bonds A."/>
            <person name="Quandt C.A."/>
            <person name="Barry K."/>
            <person name="Liu P."/>
            <person name="Grigoriev I."/>
            <person name="Longcore J.E."/>
            <person name="James T.Y."/>
        </authorList>
    </citation>
    <scope>NUCLEOTIDE SEQUENCE</scope>
    <source>
        <strain evidence="11">PLAUS21</strain>
    </source>
</reference>
<comment type="similarity">
    <text evidence="3">Belongs to the NDUFAF7 family.</text>
</comment>
<dbReference type="GO" id="GO:0008270">
    <property type="term" value="F:zinc ion binding"/>
    <property type="evidence" value="ECO:0007669"/>
    <property type="project" value="InterPro"/>
</dbReference>
<evidence type="ECO:0000256" key="5">
    <source>
        <dbReference type="ARBA" id="ARBA00022603"/>
    </source>
</evidence>
<dbReference type="EMBL" id="JADGKB010000005">
    <property type="protein sequence ID" value="KAJ3261592.1"/>
    <property type="molecule type" value="Genomic_DNA"/>
</dbReference>
<organism evidence="11 12">
    <name type="scientific">Boothiomyces macroporosus</name>
    <dbReference type="NCBI Taxonomy" id="261099"/>
    <lineage>
        <taxon>Eukaryota</taxon>
        <taxon>Fungi</taxon>
        <taxon>Fungi incertae sedis</taxon>
        <taxon>Chytridiomycota</taxon>
        <taxon>Chytridiomycota incertae sedis</taxon>
        <taxon>Chytridiomycetes</taxon>
        <taxon>Rhizophydiales</taxon>
        <taxon>Terramycetaceae</taxon>
        <taxon>Boothiomyces</taxon>
    </lineage>
</organism>
<dbReference type="AlphaFoldDB" id="A0AAD5Y636"/>
<dbReference type="InterPro" id="IPR038375">
    <property type="entry name" value="NDUFAF7_sf"/>
</dbReference>
<dbReference type="Proteomes" id="UP001210925">
    <property type="component" value="Unassembled WGS sequence"/>
</dbReference>
<comment type="subcellular location">
    <subcellularLocation>
        <location evidence="2">Mitochondrion</location>
    </subcellularLocation>
    <subcellularLocation>
        <location evidence="1">Nucleus</location>
    </subcellularLocation>
</comment>
<dbReference type="InterPro" id="IPR000182">
    <property type="entry name" value="GNAT_dom"/>
</dbReference>
<feature type="domain" description="N-acetyltransferase" evidence="10">
    <location>
        <begin position="177"/>
        <end position="316"/>
    </location>
</feature>
<evidence type="ECO:0000256" key="3">
    <source>
        <dbReference type="ARBA" id="ARBA00005891"/>
    </source>
</evidence>
<evidence type="ECO:0000256" key="1">
    <source>
        <dbReference type="ARBA" id="ARBA00004123"/>
    </source>
</evidence>
<accession>A0AAD5Y636</accession>
<dbReference type="PROSITE" id="PS51186">
    <property type="entry name" value="GNAT"/>
    <property type="match status" value="1"/>
</dbReference>
<evidence type="ECO:0000256" key="4">
    <source>
        <dbReference type="ARBA" id="ARBA00011935"/>
    </source>
</evidence>
<dbReference type="SUPFAM" id="SSF57924">
    <property type="entry name" value="Inhibitor of apoptosis (IAP) repeat"/>
    <property type="match status" value="1"/>
</dbReference>
<evidence type="ECO:0000313" key="12">
    <source>
        <dbReference type="Proteomes" id="UP001210925"/>
    </source>
</evidence>
<evidence type="ECO:0000256" key="8">
    <source>
        <dbReference type="ARBA" id="ARBA00023242"/>
    </source>
</evidence>
<dbReference type="GO" id="GO:0016747">
    <property type="term" value="F:acyltransferase activity, transferring groups other than amino-acyl groups"/>
    <property type="evidence" value="ECO:0007669"/>
    <property type="project" value="InterPro"/>
</dbReference>
<keyword evidence="7" id="KW-0496">Mitochondrion</keyword>
<evidence type="ECO:0000256" key="6">
    <source>
        <dbReference type="ARBA" id="ARBA00022679"/>
    </source>
</evidence>
<dbReference type="PANTHER" id="PTHR12049">
    <property type="entry name" value="PROTEIN ARGININE METHYLTRANSFERASE NDUFAF7, MITOCHONDRIAL"/>
    <property type="match status" value="1"/>
</dbReference>
<protein>
    <recommendedName>
        <fullName evidence="4">type II protein arginine methyltransferase</fullName>
        <ecNumber evidence="4">2.1.1.320</ecNumber>
    </recommendedName>
</protein>
<dbReference type="GO" id="GO:0032981">
    <property type="term" value="P:mitochondrial respiratory chain complex I assembly"/>
    <property type="evidence" value="ECO:0007669"/>
    <property type="project" value="TreeGrafter"/>
</dbReference>
<dbReference type="GO" id="GO:0005739">
    <property type="term" value="C:mitochondrion"/>
    <property type="evidence" value="ECO:0007669"/>
    <property type="project" value="UniProtKB-SubCell"/>
</dbReference>
<keyword evidence="8" id="KW-0539">Nucleus</keyword>
<dbReference type="InterPro" id="IPR029063">
    <property type="entry name" value="SAM-dependent_MTases_sf"/>
</dbReference>